<evidence type="ECO:0000256" key="14">
    <source>
        <dbReference type="ARBA" id="ARBA00023136"/>
    </source>
</evidence>
<evidence type="ECO:0000259" key="17">
    <source>
        <dbReference type="PROSITE" id="PS50885"/>
    </source>
</evidence>
<evidence type="ECO:0000256" key="7">
    <source>
        <dbReference type="ARBA" id="ARBA00022679"/>
    </source>
</evidence>
<keyword evidence="11 18" id="KW-0067">ATP-binding</keyword>
<dbReference type="EMBL" id="JAMKFE010000012">
    <property type="protein sequence ID" value="MCM5681422.1"/>
    <property type="molecule type" value="Genomic_DNA"/>
</dbReference>
<dbReference type="PROSITE" id="PS50109">
    <property type="entry name" value="HIS_KIN"/>
    <property type="match status" value="1"/>
</dbReference>
<dbReference type="PROSITE" id="PS50885">
    <property type="entry name" value="HAMP"/>
    <property type="match status" value="1"/>
</dbReference>
<name>A0ABT0YT13_9BURK</name>
<evidence type="ECO:0000256" key="3">
    <source>
        <dbReference type="ARBA" id="ARBA00012438"/>
    </source>
</evidence>
<keyword evidence="19" id="KW-1185">Reference proteome</keyword>
<dbReference type="SMART" id="SM00304">
    <property type="entry name" value="HAMP"/>
    <property type="match status" value="1"/>
</dbReference>
<dbReference type="CDD" id="cd06225">
    <property type="entry name" value="HAMP"/>
    <property type="match status" value="1"/>
</dbReference>
<dbReference type="SMART" id="SM00387">
    <property type="entry name" value="HATPase_c"/>
    <property type="match status" value="1"/>
</dbReference>
<dbReference type="InterPro" id="IPR036890">
    <property type="entry name" value="HATPase_C_sf"/>
</dbReference>
<dbReference type="RefSeq" id="WP_251779906.1">
    <property type="nucleotide sequence ID" value="NZ_JAMKFE010000012.1"/>
</dbReference>
<dbReference type="InterPro" id="IPR004358">
    <property type="entry name" value="Sig_transdc_His_kin-like_C"/>
</dbReference>
<evidence type="ECO:0000256" key="2">
    <source>
        <dbReference type="ARBA" id="ARBA00004429"/>
    </source>
</evidence>
<evidence type="ECO:0000256" key="8">
    <source>
        <dbReference type="ARBA" id="ARBA00022692"/>
    </source>
</evidence>
<evidence type="ECO:0000256" key="10">
    <source>
        <dbReference type="ARBA" id="ARBA00022777"/>
    </source>
</evidence>
<sequence>MRSLFARVVAILLAGLAAAYGLSYWAVQQEKRHLVDSMMSGYVARDVASSLAILERVPADERSAWLQRLARPNYRWVLGAPAPSGAPQARTALTADIASTVGADRVQAVETLPGGGWAMALRLADGSAVSLQLQPPARAVTARTAGLLLLQLLIVGACTWWAVRQATRPLARLGQAARLLARDANLVRPLPEDGPREVREAAAAFNAMQHRIAEQMRERLHILAAVSHDLQTPITRMRVRTDLLADAAARRRLQADLSHMQSLVEEGLAYARTAHAAEEPSQAVDLHALLDTLVCDFVDDGHVVRFDAGSVVTLNTRPLALRRIVSNLLDNAVKHAGAAEVRMTIEAAAVHITVLDRGPGIPEARLAEMKQPFRRLEESRSRDTGGSGLGLAIAERLSHAIGAELHLKNRPGGGLEAQLVVPSTAAAVRQ</sequence>
<evidence type="ECO:0000256" key="6">
    <source>
        <dbReference type="ARBA" id="ARBA00022553"/>
    </source>
</evidence>
<comment type="catalytic activity">
    <reaction evidence="1">
        <text>ATP + protein L-histidine = ADP + protein N-phospho-L-histidine.</text>
        <dbReference type="EC" id="2.7.13.3"/>
    </reaction>
</comment>
<dbReference type="Gene3D" id="3.30.565.10">
    <property type="entry name" value="Histidine kinase-like ATPase, C-terminal domain"/>
    <property type="match status" value="1"/>
</dbReference>
<dbReference type="InterPro" id="IPR050980">
    <property type="entry name" value="2C_sensor_his_kinase"/>
</dbReference>
<evidence type="ECO:0000256" key="11">
    <source>
        <dbReference type="ARBA" id="ARBA00022840"/>
    </source>
</evidence>
<comment type="caution">
    <text evidence="18">The sequence shown here is derived from an EMBL/GenBank/DDBJ whole genome shotgun (WGS) entry which is preliminary data.</text>
</comment>
<proteinExistence type="predicted"/>
<feature type="domain" description="Histidine kinase" evidence="16">
    <location>
        <begin position="225"/>
        <end position="425"/>
    </location>
</feature>
<evidence type="ECO:0000256" key="5">
    <source>
        <dbReference type="ARBA" id="ARBA00022519"/>
    </source>
</evidence>
<comment type="subcellular location">
    <subcellularLocation>
        <location evidence="2">Cell inner membrane</location>
        <topology evidence="2">Multi-pass membrane protein</topology>
    </subcellularLocation>
</comment>
<dbReference type="InterPro" id="IPR003661">
    <property type="entry name" value="HisK_dim/P_dom"/>
</dbReference>
<evidence type="ECO:0000256" key="4">
    <source>
        <dbReference type="ARBA" id="ARBA00022475"/>
    </source>
</evidence>
<dbReference type="PANTHER" id="PTHR44936:SF5">
    <property type="entry name" value="SENSOR HISTIDINE KINASE ENVZ"/>
    <property type="match status" value="1"/>
</dbReference>
<dbReference type="Pfam" id="PF02518">
    <property type="entry name" value="HATPase_c"/>
    <property type="match status" value="1"/>
</dbReference>
<dbReference type="PRINTS" id="PR00344">
    <property type="entry name" value="BCTRLSENSOR"/>
</dbReference>
<dbReference type="SUPFAM" id="SSF47384">
    <property type="entry name" value="Homodimeric domain of signal transducing histidine kinase"/>
    <property type="match status" value="1"/>
</dbReference>
<keyword evidence="4" id="KW-1003">Cell membrane</keyword>
<keyword evidence="6" id="KW-0597">Phosphoprotein</keyword>
<protein>
    <recommendedName>
        <fullName evidence="3">histidine kinase</fullName>
        <ecNumber evidence="3">2.7.13.3</ecNumber>
    </recommendedName>
</protein>
<evidence type="ECO:0000313" key="18">
    <source>
        <dbReference type="EMBL" id="MCM5681422.1"/>
    </source>
</evidence>
<keyword evidence="7" id="KW-0808">Transferase</keyword>
<keyword evidence="10" id="KW-0418">Kinase</keyword>
<feature type="transmembrane region" description="Helical" evidence="15">
    <location>
        <begin position="145"/>
        <end position="163"/>
    </location>
</feature>
<evidence type="ECO:0000313" key="19">
    <source>
        <dbReference type="Proteomes" id="UP001165541"/>
    </source>
</evidence>
<keyword evidence="5" id="KW-0997">Cell inner membrane</keyword>
<dbReference type="SMART" id="SM00388">
    <property type="entry name" value="HisKA"/>
    <property type="match status" value="1"/>
</dbReference>
<dbReference type="InterPro" id="IPR005467">
    <property type="entry name" value="His_kinase_dom"/>
</dbReference>
<feature type="domain" description="HAMP" evidence="17">
    <location>
        <begin position="164"/>
        <end position="217"/>
    </location>
</feature>
<evidence type="ECO:0000256" key="9">
    <source>
        <dbReference type="ARBA" id="ARBA00022741"/>
    </source>
</evidence>
<dbReference type="Gene3D" id="1.10.287.130">
    <property type="match status" value="1"/>
</dbReference>
<keyword evidence="8 15" id="KW-0812">Transmembrane</keyword>
<dbReference type="InterPro" id="IPR003594">
    <property type="entry name" value="HATPase_dom"/>
</dbReference>
<dbReference type="GO" id="GO:0005524">
    <property type="term" value="F:ATP binding"/>
    <property type="evidence" value="ECO:0007669"/>
    <property type="project" value="UniProtKB-KW"/>
</dbReference>
<dbReference type="InterPro" id="IPR036097">
    <property type="entry name" value="HisK_dim/P_sf"/>
</dbReference>
<dbReference type="Proteomes" id="UP001165541">
    <property type="component" value="Unassembled WGS sequence"/>
</dbReference>
<keyword evidence="13" id="KW-0902">Two-component regulatory system</keyword>
<dbReference type="SUPFAM" id="SSF55874">
    <property type="entry name" value="ATPase domain of HSP90 chaperone/DNA topoisomerase II/histidine kinase"/>
    <property type="match status" value="1"/>
</dbReference>
<keyword evidence="14 15" id="KW-0472">Membrane</keyword>
<evidence type="ECO:0000256" key="13">
    <source>
        <dbReference type="ARBA" id="ARBA00023012"/>
    </source>
</evidence>
<dbReference type="CDD" id="cd00082">
    <property type="entry name" value="HisKA"/>
    <property type="match status" value="1"/>
</dbReference>
<accession>A0ABT0YT13</accession>
<evidence type="ECO:0000259" key="16">
    <source>
        <dbReference type="PROSITE" id="PS50109"/>
    </source>
</evidence>
<evidence type="ECO:0000256" key="12">
    <source>
        <dbReference type="ARBA" id="ARBA00022989"/>
    </source>
</evidence>
<organism evidence="18 19">
    <name type="scientific">Caldimonas mangrovi</name>
    <dbReference type="NCBI Taxonomy" id="2944811"/>
    <lineage>
        <taxon>Bacteria</taxon>
        <taxon>Pseudomonadati</taxon>
        <taxon>Pseudomonadota</taxon>
        <taxon>Betaproteobacteria</taxon>
        <taxon>Burkholderiales</taxon>
        <taxon>Sphaerotilaceae</taxon>
        <taxon>Caldimonas</taxon>
    </lineage>
</organism>
<evidence type="ECO:0000256" key="15">
    <source>
        <dbReference type="SAM" id="Phobius"/>
    </source>
</evidence>
<dbReference type="Pfam" id="PF00672">
    <property type="entry name" value="HAMP"/>
    <property type="match status" value="1"/>
</dbReference>
<gene>
    <name evidence="18" type="ORF">M8A51_17990</name>
</gene>
<reference evidence="18" key="1">
    <citation type="submission" date="2022-05" db="EMBL/GenBank/DDBJ databases">
        <title>Schlegelella sp. nov., isolated from mangrove soil.</title>
        <authorList>
            <person name="Liu Y."/>
            <person name="Ge X."/>
            <person name="Liu W."/>
        </authorList>
    </citation>
    <scope>NUCLEOTIDE SEQUENCE</scope>
    <source>
        <strain evidence="18">S2-27</strain>
    </source>
</reference>
<dbReference type="PANTHER" id="PTHR44936">
    <property type="entry name" value="SENSOR PROTEIN CREC"/>
    <property type="match status" value="1"/>
</dbReference>
<dbReference type="InterPro" id="IPR003660">
    <property type="entry name" value="HAMP_dom"/>
</dbReference>
<evidence type="ECO:0000256" key="1">
    <source>
        <dbReference type="ARBA" id="ARBA00000085"/>
    </source>
</evidence>
<keyword evidence="12 15" id="KW-1133">Transmembrane helix</keyword>
<keyword evidence="9" id="KW-0547">Nucleotide-binding</keyword>
<dbReference type="EC" id="2.7.13.3" evidence="3"/>